<reference evidence="1 2" key="1">
    <citation type="submission" date="2024-04" db="EMBL/GenBank/DDBJ databases">
        <title>Draft genome sequence of Pseudoxanthomonas putridarboris WD12.</title>
        <authorList>
            <person name="Oh J."/>
        </authorList>
    </citation>
    <scope>NUCLEOTIDE SEQUENCE [LARGE SCALE GENOMIC DNA]</scope>
    <source>
        <strain evidence="1 2">WD12</strain>
    </source>
</reference>
<sequence length="164" mass="18007">MQELYALLDGGLTMRNFTKFTPSILAMCLGTSLSGCRDDQRAVVVDSAQGDRTIPGLDCPKVSGVSKTVELAEVIATPEAFDGDVITVTGYYYHDFEHSAIYQTRRDPRTTLYSEGVWISGRLPFDKFSNGRVDVEGTFSASSKGHLGQWRGSICAISMDLHTR</sequence>
<accession>A0ABU9J387</accession>
<keyword evidence="2" id="KW-1185">Reference proteome</keyword>
<evidence type="ECO:0008006" key="3">
    <source>
        <dbReference type="Google" id="ProtNLM"/>
    </source>
</evidence>
<gene>
    <name evidence="1" type="ORF">AAD027_13560</name>
</gene>
<comment type="caution">
    <text evidence="1">The sequence shown here is derived from an EMBL/GenBank/DDBJ whole genome shotgun (WGS) entry which is preliminary data.</text>
</comment>
<evidence type="ECO:0000313" key="1">
    <source>
        <dbReference type="EMBL" id="MEL1265385.1"/>
    </source>
</evidence>
<evidence type="ECO:0000313" key="2">
    <source>
        <dbReference type="Proteomes" id="UP001459204"/>
    </source>
</evidence>
<proteinExistence type="predicted"/>
<dbReference type="Proteomes" id="UP001459204">
    <property type="component" value="Unassembled WGS sequence"/>
</dbReference>
<dbReference type="RefSeq" id="WP_341726557.1">
    <property type="nucleotide sequence ID" value="NZ_JBBWWT010000006.1"/>
</dbReference>
<organism evidence="1 2">
    <name type="scientific">Pseudoxanthomonas putridarboris</name>
    <dbReference type="NCBI Taxonomy" id="752605"/>
    <lineage>
        <taxon>Bacteria</taxon>
        <taxon>Pseudomonadati</taxon>
        <taxon>Pseudomonadota</taxon>
        <taxon>Gammaproteobacteria</taxon>
        <taxon>Lysobacterales</taxon>
        <taxon>Lysobacteraceae</taxon>
        <taxon>Pseudoxanthomonas</taxon>
    </lineage>
</organism>
<name>A0ABU9J387_9GAMM</name>
<dbReference type="EMBL" id="JBBWWT010000006">
    <property type="protein sequence ID" value="MEL1265385.1"/>
    <property type="molecule type" value="Genomic_DNA"/>
</dbReference>
<protein>
    <recommendedName>
        <fullName evidence="3">Lipoprotein</fullName>
    </recommendedName>
</protein>